<dbReference type="GO" id="GO:0036503">
    <property type="term" value="P:ERAD pathway"/>
    <property type="evidence" value="ECO:0007669"/>
    <property type="project" value="InterPro"/>
</dbReference>
<feature type="region of interest" description="Disordered" evidence="1">
    <location>
        <begin position="85"/>
        <end position="114"/>
    </location>
</feature>
<dbReference type="OrthoDB" id="161999at2759"/>
<keyword evidence="4" id="KW-1185">Reference proteome</keyword>
<protein>
    <submittedName>
        <fullName evidence="5">Transmembrane and ubiquitin-like domain-containing protein 1</fullName>
    </submittedName>
</protein>
<feature type="transmembrane region" description="Helical" evidence="2">
    <location>
        <begin position="257"/>
        <end position="277"/>
    </location>
</feature>
<evidence type="ECO:0000256" key="1">
    <source>
        <dbReference type="SAM" id="MobiDB-lite"/>
    </source>
</evidence>
<dbReference type="WBParaSite" id="SSLN_0001497501-mRNA-1">
    <property type="protein sequence ID" value="SSLN_0001497501-mRNA-1"/>
    <property type="gene ID" value="SSLN_0001497501"/>
</dbReference>
<dbReference type="Gene3D" id="3.10.20.90">
    <property type="entry name" value="Phosphatidylinositol 3-kinase Catalytic Subunit, Chain A, domain 1"/>
    <property type="match status" value="1"/>
</dbReference>
<evidence type="ECO:0000313" key="3">
    <source>
        <dbReference type="EMBL" id="VDM00819.1"/>
    </source>
</evidence>
<reference evidence="3 4" key="2">
    <citation type="submission" date="2018-11" db="EMBL/GenBank/DDBJ databases">
        <authorList>
            <consortium name="Pathogen Informatics"/>
        </authorList>
    </citation>
    <scope>NUCLEOTIDE SEQUENCE [LARGE SCALE GENOMIC DNA]</scope>
    <source>
        <strain evidence="3 4">NST_G2</strain>
    </source>
</reference>
<dbReference type="STRING" id="70667.A0A183TD85"/>
<keyword evidence="2" id="KW-0812">Transmembrane</keyword>
<dbReference type="InterPro" id="IPR029071">
    <property type="entry name" value="Ubiquitin-like_domsf"/>
</dbReference>
<gene>
    <name evidence="3" type="ORF">SSLN_LOCUS14433</name>
</gene>
<keyword evidence="2" id="KW-1133">Transmembrane helix</keyword>
<feature type="transmembrane region" description="Helical" evidence="2">
    <location>
        <begin position="283"/>
        <end position="303"/>
    </location>
</feature>
<evidence type="ECO:0000313" key="5">
    <source>
        <dbReference type="WBParaSite" id="SSLN_0001497501-mRNA-1"/>
    </source>
</evidence>
<dbReference type="SUPFAM" id="SSF54236">
    <property type="entry name" value="Ubiquitin-like"/>
    <property type="match status" value="1"/>
</dbReference>
<accession>A0A183TD85</accession>
<keyword evidence="2" id="KW-0472">Membrane</keyword>
<dbReference type="EMBL" id="UYSU01038965">
    <property type="protein sequence ID" value="VDM00819.1"/>
    <property type="molecule type" value="Genomic_DNA"/>
</dbReference>
<organism evidence="5">
    <name type="scientific">Schistocephalus solidus</name>
    <name type="common">Tapeworm</name>
    <dbReference type="NCBI Taxonomy" id="70667"/>
    <lineage>
        <taxon>Eukaryota</taxon>
        <taxon>Metazoa</taxon>
        <taxon>Spiralia</taxon>
        <taxon>Lophotrochozoa</taxon>
        <taxon>Platyhelminthes</taxon>
        <taxon>Cestoda</taxon>
        <taxon>Eucestoda</taxon>
        <taxon>Diphyllobothriidea</taxon>
        <taxon>Diphyllobothriidae</taxon>
        <taxon>Schistocephalus</taxon>
    </lineage>
</organism>
<dbReference type="PANTHER" id="PTHR14557">
    <property type="entry name" value="PROTEIN C7ORF21"/>
    <property type="match status" value="1"/>
</dbReference>
<evidence type="ECO:0000256" key="2">
    <source>
        <dbReference type="SAM" id="Phobius"/>
    </source>
</evidence>
<dbReference type="InterPro" id="IPR040352">
    <property type="entry name" value="TMUB1/2"/>
</dbReference>
<reference evidence="5" key="1">
    <citation type="submission" date="2016-06" db="UniProtKB">
        <authorList>
            <consortium name="WormBaseParasite"/>
        </authorList>
    </citation>
    <scope>IDENTIFICATION</scope>
</reference>
<dbReference type="AlphaFoldDB" id="A0A183TD85"/>
<name>A0A183TD85_SCHSO</name>
<dbReference type="CDD" id="cd17057">
    <property type="entry name" value="Ubl_TMUB1_like"/>
    <property type="match status" value="1"/>
</dbReference>
<feature type="compositionally biased region" description="Low complexity" evidence="1">
    <location>
        <begin position="320"/>
        <end position="334"/>
    </location>
</feature>
<feature type="transmembrane region" description="Helical" evidence="2">
    <location>
        <begin position="12"/>
        <end position="32"/>
    </location>
</feature>
<proteinExistence type="predicted"/>
<dbReference type="Proteomes" id="UP000275846">
    <property type="component" value="Unassembled WGS sequence"/>
</dbReference>
<dbReference type="PANTHER" id="PTHR14557:SF5">
    <property type="entry name" value="UBIQUITIN-LIKE DOMAIN-CONTAINING PROTEIN"/>
    <property type="match status" value="1"/>
</dbReference>
<sequence length="334" mass="36839">MAYEILEGVGNEVLICSLFVGILTVFVIMKLYHGAISSPSTRETRTAAVNSMNSNADTANQEDAIPTEEDIDAFNAGCIDNLDDDDDTVKREKNAAGPSTEPCDSDATKEKSEEDMRTRAIAKCPSNHIVLRLQYLDDRVRYVHAPENMPVMYFKRKFFSEEILNQNKNVRLIFQGRELANREQTSGTISAPIPGDSVDPSLRRLCDYGVRNNSTIHCLVSDMPVNRSSSPATAHGREPNARFTATASSVDIDFGSYFMMPLFAFIIGVTWIFRLIFSQYFSFLSTSALILLSGLFCGATWSVSRGSRPVRHVEPAAGDATTRNARAAPPRSVG</sequence>
<feature type="region of interest" description="Disordered" evidence="1">
    <location>
        <begin position="313"/>
        <end position="334"/>
    </location>
</feature>
<evidence type="ECO:0000313" key="4">
    <source>
        <dbReference type="Proteomes" id="UP000275846"/>
    </source>
</evidence>